<dbReference type="InterPro" id="IPR011051">
    <property type="entry name" value="RmlC_Cupin_sf"/>
</dbReference>
<evidence type="ECO:0000256" key="1">
    <source>
        <dbReference type="ARBA" id="ARBA00023015"/>
    </source>
</evidence>
<evidence type="ECO:0000256" key="3">
    <source>
        <dbReference type="ARBA" id="ARBA00023163"/>
    </source>
</evidence>
<gene>
    <name evidence="5" type="ORF">H8698_00415</name>
</gene>
<dbReference type="PANTHER" id="PTHR43280">
    <property type="entry name" value="ARAC-FAMILY TRANSCRIPTIONAL REGULATOR"/>
    <property type="match status" value="1"/>
</dbReference>
<dbReference type="SUPFAM" id="SSF46689">
    <property type="entry name" value="Homeodomain-like"/>
    <property type="match status" value="2"/>
</dbReference>
<proteinExistence type="predicted"/>
<dbReference type="SUPFAM" id="SSF51182">
    <property type="entry name" value="RmlC-like cupins"/>
    <property type="match status" value="1"/>
</dbReference>
<protein>
    <submittedName>
        <fullName evidence="5">Helix-turn-helix transcriptional regulator</fullName>
    </submittedName>
</protein>
<dbReference type="GO" id="GO:0003700">
    <property type="term" value="F:DNA-binding transcription factor activity"/>
    <property type="evidence" value="ECO:0007669"/>
    <property type="project" value="InterPro"/>
</dbReference>
<evidence type="ECO:0000313" key="6">
    <source>
        <dbReference type="Proteomes" id="UP000611762"/>
    </source>
</evidence>
<keyword evidence="3" id="KW-0804">Transcription</keyword>
<dbReference type="InterPro" id="IPR018060">
    <property type="entry name" value="HTH_AraC"/>
</dbReference>
<evidence type="ECO:0000256" key="2">
    <source>
        <dbReference type="ARBA" id="ARBA00023125"/>
    </source>
</evidence>
<feature type="domain" description="HTH araC/xylS-type" evidence="4">
    <location>
        <begin position="173"/>
        <end position="271"/>
    </location>
</feature>
<keyword evidence="1" id="KW-0805">Transcription regulation</keyword>
<evidence type="ECO:0000259" key="4">
    <source>
        <dbReference type="PROSITE" id="PS01124"/>
    </source>
</evidence>
<dbReference type="PRINTS" id="PR00032">
    <property type="entry name" value="HTHARAC"/>
</dbReference>
<dbReference type="Gene3D" id="2.60.120.10">
    <property type="entry name" value="Jelly Rolls"/>
    <property type="match status" value="1"/>
</dbReference>
<dbReference type="GO" id="GO:0043565">
    <property type="term" value="F:sequence-specific DNA binding"/>
    <property type="evidence" value="ECO:0007669"/>
    <property type="project" value="InterPro"/>
</dbReference>
<reference evidence="5" key="1">
    <citation type="submission" date="2020-08" db="EMBL/GenBank/DDBJ databases">
        <title>Genome public.</title>
        <authorList>
            <person name="Liu C."/>
            <person name="Sun Q."/>
        </authorList>
    </citation>
    <scope>NUCLEOTIDE SEQUENCE</scope>
    <source>
        <strain evidence="5">H8</strain>
    </source>
</reference>
<sequence length="275" mass="31347">MERKSFESHLFGSKQLPFIFHLDIHKEDLKDGLDMNWHPSIELLYFTEGSGKVFCGTQIFNVAVGDLFIVNSNMPHAIASETVVYYHCLIVDNEFCMANDIDTDNIIFKTPLKETHAADMFETVVQEFHAFQPYKNAGIKAAVLSLLVYLARNCAETIAVPQSAVSMKDESMKLAIGYIKSHINEKLSLDEVANEAGLSKYYFLREFKKMTGETPVSFINKTRCENAKKMLKTGRYSIKEVCEKNGFEDLSYFSKNFKRYTGQTPSKYLKKNTAD</sequence>
<dbReference type="InterPro" id="IPR020449">
    <property type="entry name" value="Tscrpt_reg_AraC-type_HTH"/>
</dbReference>
<comment type="caution">
    <text evidence="5">The sequence shown here is derived from an EMBL/GenBank/DDBJ whole genome shotgun (WGS) entry which is preliminary data.</text>
</comment>
<dbReference type="Proteomes" id="UP000611762">
    <property type="component" value="Unassembled WGS sequence"/>
</dbReference>
<keyword evidence="6" id="KW-1185">Reference proteome</keyword>
<dbReference type="Pfam" id="PF02311">
    <property type="entry name" value="AraC_binding"/>
    <property type="match status" value="1"/>
</dbReference>
<name>A0A926DIF3_9FIRM</name>
<dbReference type="PANTHER" id="PTHR43280:SF2">
    <property type="entry name" value="HTH-TYPE TRANSCRIPTIONAL REGULATOR EXSA"/>
    <property type="match status" value="1"/>
</dbReference>
<evidence type="ECO:0000313" key="5">
    <source>
        <dbReference type="EMBL" id="MBC8539438.1"/>
    </source>
</evidence>
<organism evidence="5 6">
    <name type="scientific">Congzhengia minquanensis</name>
    <dbReference type="NCBI Taxonomy" id="2763657"/>
    <lineage>
        <taxon>Bacteria</taxon>
        <taxon>Bacillati</taxon>
        <taxon>Bacillota</taxon>
        <taxon>Clostridia</taxon>
        <taxon>Eubacteriales</taxon>
        <taxon>Oscillospiraceae</taxon>
        <taxon>Congzhengia</taxon>
    </lineage>
</organism>
<dbReference type="Pfam" id="PF12833">
    <property type="entry name" value="HTH_18"/>
    <property type="match status" value="1"/>
</dbReference>
<dbReference type="EMBL" id="JACRSU010000001">
    <property type="protein sequence ID" value="MBC8539438.1"/>
    <property type="molecule type" value="Genomic_DNA"/>
</dbReference>
<dbReference type="InterPro" id="IPR003313">
    <property type="entry name" value="AraC-bd"/>
</dbReference>
<dbReference type="PROSITE" id="PS01124">
    <property type="entry name" value="HTH_ARAC_FAMILY_2"/>
    <property type="match status" value="1"/>
</dbReference>
<dbReference type="AlphaFoldDB" id="A0A926DIF3"/>
<keyword evidence="2" id="KW-0238">DNA-binding</keyword>
<dbReference type="InterPro" id="IPR014710">
    <property type="entry name" value="RmlC-like_jellyroll"/>
</dbReference>
<dbReference type="RefSeq" id="WP_249310545.1">
    <property type="nucleotide sequence ID" value="NZ_JACRSU010000001.1"/>
</dbReference>
<dbReference type="SMART" id="SM00342">
    <property type="entry name" value="HTH_ARAC"/>
    <property type="match status" value="1"/>
</dbReference>
<accession>A0A926DIF3</accession>
<dbReference type="InterPro" id="IPR009057">
    <property type="entry name" value="Homeodomain-like_sf"/>
</dbReference>
<dbReference type="Gene3D" id="1.10.10.60">
    <property type="entry name" value="Homeodomain-like"/>
    <property type="match status" value="2"/>
</dbReference>